<dbReference type="PANTHER" id="PTHR11524">
    <property type="entry name" value="60S RIBOSOMAL PROTEIN L7"/>
    <property type="match status" value="1"/>
</dbReference>
<dbReference type="FunFam" id="3.30.1390.20:FF:000002">
    <property type="entry name" value="60S ribosomal protein L7"/>
    <property type="match status" value="1"/>
</dbReference>
<dbReference type="InterPro" id="IPR035808">
    <property type="entry name" value="Ribosomal_uL30_euk_arc"/>
</dbReference>
<protein>
    <recommendedName>
        <fullName evidence="5">Ribosomal protein L30 ferredoxin-like fold domain-containing protein</fullName>
    </recommendedName>
</protein>
<dbReference type="FunCoup" id="E4XCZ7">
    <property type="interactions" value="504"/>
</dbReference>
<evidence type="ECO:0008006" key="5">
    <source>
        <dbReference type="Google" id="ProtNLM"/>
    </source>
</evidence>
<keyword evidence="2" id="KW-0687">Ribonucleoprotein</keyword>
<dbReference type="Proteomes" id="UP000001307">
    <property type="component" value="Unassembled WGS sequence"/>
</dbReference>
<accession>E4XCZ7</accession>
<dbReference type="InterPro" id="IPR036919">
    <property type="entry name" value="Ribo_uL30_ferredoxin-like_sf"/>
</dbReference>
<dbReference type="GO" id="GO:0022625">
    <property type="term" value="C:cytosolic large ribosomal subunit"/>
    <property type="evidence" value="ECO:0007669"/>
    <property type="project" value="TreeGrafter"/>
</dbReference>
<dbReference type="GO" id="GO:0000463">
    <property type="term" value="P:maturation of LSU-rRNA from tricistronic rRNA transcript (SSU-rRNA, 5.8S rRNA, LSU-rRNA)"/>
    <property type="evidence" value="ECO:0007669"/>
    <property type="project" value="TreeGrafter"/>
</dbReference>
<dbReference type="Gene3D" id="3.30.1390.20">
    <property type="entry name" value="Ribosomal protein L30, ferredoxin-like fold domain"/>
    <property type="match status" value="1"/>
</dbReference>
<dbReference type="AlphaFoldDB" id="E4XCZ7"/>
<dbReference type="CDD" id="cd01657">
    <property type="entry name" value="Ribosomal_L7_archeal_euk"/>
    <property type="match status" value="1"/>
</dbReference>
<sequence length="113" mass="12695">MNKATIMMLNIAQTVKEVIYKRGHGKVNGQRIPLKENSVVEGALGDVGIQSVEDLIHEIFTVGPNFKRANNFLWPFKLSTPKGGYRRVNNHFVEGGDFGNREVKINGLVRKMN</sequence>
<dbReference type="InParanoid" id="E4XCZ7"/>
<evidence type="ECO:0000256" key="2">
    <source>
        <dbReference type="ARBA" id="ARBA00023274"/>
    </source>
</evidence>
<dbReference type="PANTHER" id="PTHR11524:SF16">
    <property type="entry name" value="LARGE RIBOSOMAL SUBUNIT PROTEIN UL30"/>
    <property type="match status" value="1"/>
</dbReference>
<dbReference type="SUPFAM" id="SSF55129">
    <property type="entry name" value="Ribosomal protein L30p/L7e"/>
    <property type="match status" value="1"/>
</dbReference>
<reference evidence="3" key="1">
    <citation type="journal article" date="2010" name="Science">
        <title>Plasticity of animal genome architecture unmasked by rapid evolution of a pelagic tunicate.</title>
        <authorList>
            <person name="Denoeud F."/>
            <person name="Henriet S."/>
            <person name="Mungpakdee S."/>
            <person name="Aury J.M."/>
            <person name="Da Silva C."/>
            <person name="Brinkmann H."/>
            <person name="Mikhaleva J."/>
            <person name="Olsen L.C."/>
            <person name="Jubin C."/>
            <person name="Canestro C."/>
            <person name="Bouquet J.M."/>
            <person name="Danks G."/>
            <person name="Poulain J."/>
            <person name="Campsteijn C."/>
            <person name="Adamski M."/>
            <person name="Cross I."/>
            <person name="Yadetie F."/>
            <person name="Muffato M."/>
            <person name="Louis A."/>
            <person name="Butcher S."/>
            <person name="Tsagkogeorga G."/>
            <person name="Konrad A."/>
            <person name="Singh S."/>
            <person name="Jensen M.F."/>
            <person name="Cong E.H."/>
            <person name="Eikeseth-Otteraa H."/>
            <person name="Noel B."/>
            <person name="Anthouard V."/>
            <person name="Porcel B.M."/>
            <person name="Kachouri-Lafond R."/>
            <person name="Nishino A."/>
            <person name="Ugolini M."/>
            <person name="Chourrout P."/>
            <person name="Nishida H."/>
            <person name="Aasland R."/>
            <person name="Huzurbazar S."/>
            <person name="Westhof E."/>
            <person name="Delsuc F."/>
            <person name="Lehrach H."/>
            <person name="Reinhardt R."/>
            <person name="Weissenbach J."/>
            <person name="Roy S.W."/>
            <person name="Artiguenave F."/>
            <person name="Postlethwait J.H."/>
            <person name="Manak J.R."/>
            <person name="Thompson E.M."/>
            <person name="Jaillon O."/>
            <person name="Du Pasquier L."/>
            <person name="Boudinot P."/>
            <person name="Liberles D.A."/>
            <person name="Volff J.N."/>
            <person name="Philippe H."/>
            <person name="Lenhard B."/>
            <person name="Roest Crollius H."/>
            <person name="Wincker P."/>
            <person name="Chourrout D."/>
        </authorList>
    </citation>
    <scope>NUCLEOTIDE SEQUENCE [LARGE SCALE GENOMIC DNA]</scope>
</reference>
<proteinExistence type="predicted"/>
<dbReference type="OrthoDB" id="28644at2759"/>
<evidence type="ECO:0000313" key="4">
    <source>
        <dbReference type="Proteomes" id="UP000001307"/>
    </source>
</evidence>
<evidence type="ECO:0000256" key="1">
    <source>
        <dbReference type="ARBA" id="ARBA00022980"/>
    </source>
</evidence>
<dbReference type="GO" id="GO:0003735">
    <property type="term" value="F:structural constituent of ribosome"/>
    <property type="evidence" value="ECO:0007669"/>
    <property type="project" value="TreeGrafter"/>
</dbReference>
<dbReference type="InterPro" id="IPR039699">
    <property type="entry name" value="Ribosomal_uL30"/>
</dbReference>
<evidence type="ECO:0000313" key="3">
    <source>
        <dbReference type="EMBL" id="CBY09472.1"/>
    </source>
</evidence>
<keyword evidence="1" id="KW-0689">Ribosomal protein</keyword>
<name>E4XCZ7_OIKDI</name>
<dbReference type="GO" id="GO:0003723">
    <property type="term" value="F:RNA binding"/>
    <property type="evidence" value="ECO:0007669"/>
    <property type="project" value="TreeGrafter"/>
</dbReference>
<gene>
    <name evidence="3" type="ORF">GSOID_T00008031001</name>
</gene>
<organism evidence="3">
    <name type="scientific">Oikopleura dioica</name>
    <name type="common">Tunicate</name>
    <dbReference type="NCBI Taxonomy" id="34765"/>
    <lineage>
        <taxon>Eukaryota</taxon>
        <taxon>Metazoa</taxon>
        <taxon>Chordata</taxon>
        <taxon>Tunicata</taxon>
        <taxon>Appendicularia</taxon>
        <taxon>Copelata</taxon>
        <taxon>Oikopleuridae</taxon>
        <taxon>Oikopleura</taxon>
    </lineage>
</organism>
<dbReference type="EMBL" id="FN653037">
    <property type="protein sequence ID" value="CBY09472.1"/>
    <property type="molecule type" value="Genomic_DNA"/>
</dbReference>
<keyword evidence="4" id="KW-1185">Reference proteome</keyword>